<gene>
    <name evidence="3" type="ORF">E1212_27730</name>
</gene>
<keyword evidence="1" id="KW-0328">Glycosyltransferase</keyword>
<evidence type="ECO:0000313" key="3">
    <source>
        <dbReference type="EMBL" id="TDC46060.1"/>
    </source>
</evidence>
<dbReference type="EMBL" id="SMKL01000110">
    <property type="protein sequence ID" value="TDC46060.1"/>
    <property type="molecule type" value="Genomic_DNA"/>
</dbReference>
<keyword evidence="4" id="KW-1185">Reference proteome</keyword>
<dbReference type="InterPro" id="IPR029044">
    <property type="entry name" value="Nucleotide-diphossugar_trans"/>
</dbReference>
<dbReference type="InterPro" id="IPR008630">
    <property type="entry name" value="Glyco_trans_34"/>
</dbReference>
<dbReference type="GO" id="GO:0016020">
    <property type="term" value="C:membrane"/>
    <property type="evidence" value="ECO:0007669"/>
    <property type="project" value="InterPro"/>
</dbReference>
<accession>A0A4R4RAP1</accession>
<protein>
    <recommendedName>
        <fullName evidence="5">Nucleotide-diphospho-sugar transferase domain-containing protein</fullName>
    </recommendedName>
</protein>
<dbReference type="RefSeq" id="WP_131988560.1">
    <property type="nucleotide sequence ID" value="NZ_SMKL01000110.1"/>
</dbReference>
<dbReference type="GO" id="GO:0016757">
    <property type="term" value="F:glycosyltransferase activity"/>
    <property type="evidence" value="ECO:0007669"/>
    <property type="project" value="UniProtKB-KW"/>
</dbReference>
<dbReference type="AlphaFoldDB" id="A0A4R4RAP1"/>
<reference evidence="3 4" key="1">
    <citation type="submission" date="2019-02" db="EMBL/GenBank/DDBJ databases">
        <title>Draft genome sequences of novel Actinobacteria.</title>
        <authorList>
            <person name="Sahin N."/>
            <person name="Ay H."/>
            <person name="Saygin H."/>
        </authorList>
    </citation>
    <scope>NUCLEOTIDE SEQUENCE [LARGE SCALE GENOMIC DNA]</scope>
    <source>
        <strain evidence="3 4">KC603</strain>
    </source>
</reference>
<dbReference type="PANTHER" id="PTHR31306">
    <property type="entry name" value="ALPHA-1,6-MANNOSYLTRANSFERASE MNN11-RELATED"/>
    <property type="match status" value="1"/>
</dbReference>
<name>A0A4R4RAP1_9ACTN</name>
<evidence type="ECO:0000313" key="4">
    <source>
        <dbReference type="Proteomes" id="UP000295621"/>
    </source>
</evidence>
<organism evidence="3 4">
    <name type="scientific">Jiangella ureilytica</name>
    <dbReference type="NCBI Taxonomy" id="2530374"/>
    <lineage>
        <taxon>Bacteria</taxon>
        <taxon>Bacillati</taxon>
        <taxon>Actinomycetota</taxon>
        <taxon>Actinomycetes</taxon>
        <taxon>Jiangellales</taxon>
        <taxon>Jiangellaceae</taxon>
        <taxon>Jiangella</taxon>
    </lineage>
</organism>
<dbReference type="GO" id="GO:0006487">
    <property type="term" value="P:protein N-linked glycosylation"/>
    <property type="evidence" value="ECO:0007669"/>
    <property type="project" value="TreeGrafter"/>
</dbReference>
<dbReference type="Proteomes" id="UP000295621">
    <property type="component" value="Unassembled WGS sequence"/>
</dbReference>
<sequence length="250" mass="27189">MVGSLGRKRVIVTAAGPRMQPVLDECALPSFRRYAARWGFDVHAERLPADGTAADSAAQQAKWAKIALLREALRSYDLALWLDADVLVLRDDEDVAAHLHPQAFQALVLEQVPSEHRLNPNTGVWLLRAGPAATAFLDAVATAGPQPGPWADQGAVLLALGWDRGDERYHWARPGRGSSFLAGTSWLPPGWNQPYVAGRIPAESYNSDPASYTDRPTVPRPHALHFMGLTPQARLRHMRAVAAELGTSAS</sequence>
<comment type="caution">
    <text evidence="3">The sequence shown here is derived from an EMBL/GenBank/DDBJ whole genome shotgun (WGS) entry which is preliminary data.</text>
</comment>
<dbReference type="PANTHER" id="PTHR31306:SF4">
    <property type="entry name" value="ALPHA-1,2-GALACTOSYLTRANSFERASE"/>
    <property type="match status" value="1"/>
</dbReference>
<evidence type="ECO:0008006" key="5">
    <source>
        <dbReference type="Google" id="ProtNLM"/>
    </source>
</evidence>
<dbReference type="OrthoDB" id="5197538at2"/>
<evidence type="ECO:0000256" key="2">
    <source>
        <dbReference type="ARBA" id="ARBA00022679"/>
    </source>
</evidence>
<evidence type="ECO:0000256" key="1">
    <source>
        <dbReference type="ARBA" id="ARBA00022676"/>
    </source>
</evidence>
<keyword evidence="2" id="KW-0808">Transferase</keyword>
<proteinExistence type="predicted"/>
<dbReference type="Gene3D" id="3.90.550.10">
    <property type="entry name" value="Spore Coat Polysaccharide Biosynthesis Protein SpsA, Chain A"/>
    <property type="match status" value="1"/>
</dbReference>